<dbReference type="InterPro" id="IPR006103">
    <property type="entry name" value="Glyco_hydro_2_cat"/>
</dbReference>
<evidence type="ECO:0000259" key="3">
    <source>
        <dbReference type="Pfam" id="PF02836"/>
    </source>
</evidence>
<dbReference type="OrthoDB" id="9762066at2"/>
<gene>
    <name evidence="5" type="ORF">FC91_GL002646</name>
</gene>
<dbReference type="GO" id="GO:0004553">
    <property type="term" value="F:hydrolase activity, hydrolyzing O-glycosyl compounds"/>
    <property type="evidence" value="ECO:0007669"/>
    <property type="project" value="InterPro"/>
</dbReference>
<dbReference type="InterPro" id="IPR017853">
    <property type="entry name" value="GH"/>
</dbReference>
<dbReference type="EMBL" id="AZFW01000051">
    <property type="protein sequence ID" value="KRM27301.1"/>
    <property type="molecule type" value="Genomic_DNA"/>
</dbReference>
<dbReference type="InterPro" id="IPR006104">
    <property type="entry name" value="Glyco_hydro_2_N"/>
</dbReference>
<name>A0A0R1XC99_9LACO</name>
<dbReference type="Pfam" id="PF00703">
    <property type="entry name" value="Glyco_hydro_2"/>
    <property type="match status" value="1"/>
</dbReference>
<feature type="domain" description="Glycosyl hydrolases family 2 sugar binding" evidence="4">
    <location>
        <begin position="17"/>
        <end position="138"/>
    </location>
</feature>
<feature type="domain" description="Glycoside hydrolase family 2 catalytic" evidence="3">
    <location>
        <begin position="325"/>
        <end position="585"/>
    </location>
</feature>
<feature type="domain" description="Glycoside hydrolase family 2 immunoglobulin-like beta-sandwich" evidence="2">
    <location>
        <begin position="179"/>
        <end position="287"/>
    </location>
</feature>
<dbReference type="RefSeq" id="WP_027829022.1">
    <property type="nucleotide sequence ID" value="NZ_AUEH01000037.1"/>
</dbReference>
<dbReference type="eggNOG" id="COG3250">
    <property type="taxonomic scope" value="Bacteria"/>
</dbReference>
<dbReference type="Gene3D" id="3.20.20.80">
    <property type="entry name" value="Glycosidases"/>
    <property type="match status" value="1"/>
</dbReference>
<evidence type="ECO:0000313" key="6">
    <source>
        <dbReference type="Proteomes" id="UP000050949"/>
    </source>
</evidence>
<dbReference type="Pfam" id="PF02836">
    <property type="entry name" value="Glyco_hydro_2_C"/>
    <property type="match status" value="1"/>
</dbReference>
<dbReference type="InterPro" id="IPR036156">
    <property type="entry name" value="Beta-gal/glucu_dom_sf"/>
</dbReference>
<dbReference type="Pfam" id="PF02837">
    <property type="entry name" value="Glyco_hydro_2_N"/>
    <property type="match status" value="1"/>
</dbReference>
<dbReference type="SUPFAM" id="SSF49303">
    <property type="entry name" value="beta-Galactosidase/glucuronidase domain"/>
    <property type="match status" value="1"/>
</dbReference>
<keyword evidence="5" id="KW-0378">Hydrolase</keyword>
<evidence type="ECO:0000313" key="5">
    <source>
        <dbReference type="EMBL" id="KRM27301.1"/>
    </source>
</evidence>
<evidence type="ECO:0000256" key="1">
    <source>
        <dbReference type="ARBA" id="ARBA00007401"/>
    </source>
</evidence>
<dbReference type="AlphaFoldDB" id="A0A0R1XC99"/>
<reference evidence="5 6" key="1">
    <citation type="journal article" date="2015" name="Genome Announc.">
        <title>Expanding the biotechnology potential of lactobacilli through comparative genomics of 213 strains and associated genera.</title>
        <authorList>
            <person name="Sun Z."/>
            <person name="Harris H.M."/>
            <person name="McCann A."/>
            <person name="Guo C."/>
            <person name="Argimon S."/>
            <person name="Zhang W."/>
            <person name="Yang X."/>
            <person name="Jeffery I.B."/>
            <person name="Cooney J.C."/>
            <person name="Kagawa T.F."/>
            <person name="Liu W."/>
            <person name="Song Y."/>
            <person name="Salvetti E."/>
            <person name="Wrobel A."/>
            <person name="Rasinkangas P."/>
            <person name="Parkhill J."/>
            <person name="Rea M.C."/>
            <person name="O'Sullivan O."/>
            <person name="Ritari J."/>
            <person name="Douillard F.P."/>
            <person name="Paul Ross R."/>
            <person name="Yang R."/>
            <person name="Briner A.E."/>
            <person name="Felis G.E."/>
            <person name="de Vos W.M."/>
            <person name="Barrangou R."/>
            <person name="Klaenhammer T.R."/>
            <person name="Caufield P.W."/>
            <person name="Cui Y."/>
            <person name="Zhang H."/>
            <person name="O'Toole P.W."/>
        </authorList>
    </citation>
    <scope>NUCLEOTIDE SEQUENCE [LARGE SCALE GENOMIC DNA]</scope>
    <source>
        <strain evidence="5 6">DSM 16991</strain>
    </source>
</reference>
<dbReference type="InterPro" id="IPR051913">
    <property type="entry name" value="GH2_Domain-Containing"/>
</dbReference>
<organism evidence="5 6">
    <name type="scientific">Schleiferilactobacillus harbinensis DSM 16991</name>
    <dbReference type="NCBI Taxonomy" id="1122147"/>
    <lineage>
        <taxon>Bacteria</taxon>
        <taxon>Bacillati</taxon>
        <taxon>Bacillota</taxon>
        <taxon>Bacilli</taxon>
        <taxon>Lactobacillales</taxon>
        <taxon>Lactobacillaceae</taxon>
        <taxon>Schleiferilactobacillus</taxon>
    </lineage>
</organism>
<evidence type="ECO:0000259" key="4">
    <source>
        <dbReference type="Pfam" id="PF02837"/>
    </source>
</evidence>
<protein>
    <submittedName>
        <fullName evidence="5">Family 2 glycoside hydrolase</fullName>
    </submittedName>
</protein>
<dbReference type="PATRIC" id="fig|1122147.4.peg.2727"/>
<dbReference type="PANTHER" id="PTHR42732">
    <property type="entry name" value="BETA-GALACTOSIDASE"/>
    <property type="match status" value="1"/>
</dbReference>
<dbReference type="GO" id="GO:0005975">
    <property type="term" value="P:carbohydrate metabolic process"/>
    <property type="evidence" value="ECO:0007669"/>
    <property type="project" value="InterPro"/>
</dbReference>
<evidence type="ECO:0000259" key="2">
    <source>
        <dbReference type="Pfam" id="PF00703"/>
    </source>
</evidence>
<dbReference type="Gene3D" id="2.60.120.260">
    <property type="entry name" value="Galactose-binding domain-like"/>
    <property type="match status" value="1"/>
</dbReference>
<dbReference type="InterPro" id="IPR008979">
    <property type="entry name" value="Galactose-bd-like_sf"/>
</dbReference>
<sequence length="606" mass="69532">MYRTEYPQPQFQREHWQNLNGQWQFAFDDADEGQRKQWYREHDWSEHIEVPFAYQSQLSGISDTTGHAVVWYQRTVTSQAESGETVLLHFGAVDYGADIWLDGQFIGHHQGGHTSFSFDITNQVSDSAEHTLTVRVWDPIHDEEVTRGKQSWTGRSEGIWYTNTTGIWQTVWLEYVPQTYLESVQYFPDISAGTITIKGTIKHFVPGTQVQAVITFKDDPVTETIVTPEIDSFTFTADVFAKKIFRSGYHNDGRLWTPEHPHLFAIRFTTKTPNGEQDVVDSYFGMREVRTESGMVFLNNRPYYQKLVLDQGYWSEGLLTAPSDEAFKKDIKLAKDMGFNGARLHQKVEDPRFLYWADQLGFICWGECASAPVFSARAESALYAEWQEIIARDFNHPAIITWVPLNESWGVRSIHDDRQQQHFSQALYHLIHSLDPTRLVQSNDGWEQTETDICAIHNYSHGESAESPQYAYFKDSLSTWQKLLSQPPGSFDIFAKGFAYAGQPILLTEFGGIGYNKADADAGWGYTGAHSDAEFRNELQRIFTAVASSKSLNGFCYTQLYDTEQEVNGLMTYDRTPKIPVKEIHEILDYFVPSYIESQAREHMLS</sequence>
<dbReference type="SUPFAM" id="SSF51445">
    <property type="entry name" value="(Trans)glycosidases"/>
    <property type="match status" value="1"/>
</dbReference>
<proteinExistence type="inferred from homology"/>
<dbReference type="Proteomes" id="UP000050949">
    <property type="component" value="Unassembled WGS sequence"/>
</dbReference>
<dbReference type="InterPro" id="IPR006102">
    <property type="entry name" value="Ig-like_GH2"/>
</dbReference>
<comment type="caution">
    <text evidence="5">The sequence shown here is derived from an EMBL/GenBank/DDBJ whole genome shotgun (WGS) entry which is preliminary data.</text>
</comment>
<comment type="similarity">
    <text evidence="1">Belongs to the glycosyl hydrolase 2 family.</text>
</comment>
<dbReference type="SUPFAM" id="SSF49785">
    <property type="entry name" value="Galactose-binding domain-like"/>
    <property type="match status" value="1"/>
</dbReference>
<dbReference type="PANTHER" id="PTHR42732:SF3">
    <property type="entry name" value="HYDROLASE"/>
    <property type="match status" value="1"/>
</dbReference>
<accession>A0A0R1XC99</accession>